<gene>
    <name evidence="19" type="primary">100636245</name>
</gene>
<evidence type="ECO:0000259" key="17">
    <source>
        <dbReference type="PROSITE" id="PS51192"/>
    </source>
</evidence>
<protein>
    <recommendedName>
        <fullName evidence="3">RNA helicase</fullName>
        <ecNumber evidence="3">3.6.4.13</ecNumber>
    </recommendedName>
</protein>
<sequence length="1427" mass="162625">MSNMDTPWWSTSEHIITEDIVRDFFDLSKPVPKIKGYTPPTRPISSAGRKALRDAEEAASRPPPPPTLPVLDPYYTDPQLGGLFIPGDPASASQAAYTYEPAPVCSRTDVFDHYDFNFNSTPSLPIDVYKQNILSTIEANQVTIIEGSTGSGKSTQVPQYVLESYARRGNHCNIICTQPRRIAAMSVAKYVSQCRNWRLGSLVGYQVFADKETSDDTRLTFVTTGTLIQKLINEKNMNQYTHVILDEVHERDKDTDFCLLIVLRLLRTNSRNVKVILMSATLESSKFAKYFEVRGDKPITPPILKIEGRVFPVYEFFLDELKEFGTCDPPTLESPSITDNAMLIACRLLRHFDKLDKNKDLRGSVLIFLPGMPEIQRMEMKLSMECSDLNLVYLPLHSTVSPEEQMRVFVELGDKKQRKVILATNIAESSLTVPDIRYVIDFCLTKQLMFDQQTNYQYLNLTWASKASLLQRKGRAGRVANGRCYKLIPANFYTQFIDEHTTPEMARSPLESVVLYSKRLDIGDPKSVLRWAITPPNLKGIEKAVLTLKEVGGLTLMINNKIDPYDGHLTFLGEILADLPVDPKIGKLLLLGHVFGVLEECLVIGAALSLKSIFVQPYYDDFLSSYRSKVEWAENSYSDCIAILNAYKAWCSMKDEKAFHSHNDRKEKDWCKRRFLNFNAMKDLRSLIDELKERLSKFNIRMTKSLISRHRTMSDDDVLLLKIVIGGAFYPNYFYFGDIDEDLSRREMSGHDPKTTVLVSGLPAGAERFYEEFAELFNNIGEGKALHFEQTRLYVEFRRPQQVVSFCDAINALPSVYVALKMKHRREKLCLTVPTSELNQSASPSSFYTQPVQCDKNDIPPAVINFKEEYQRVMITDVLTPGHFWAQYLNSETHSILRELFDTIKKIIHPSKPPPLSNSVAVKDMAGHYCLALYSVDGLYYRGLVMNVLSQDFVQVMFIDYGNEERIPLRFVLKLPDSLYQLPRQAFECQLVGVKPMYDKWRQDALQKFNELVTEKELTMKIFSEVSGTLRIDLWDLTGPNEIHFNNLLITEGWACRYEEPIDSKLSHDSIARQLNNPFTLSPSSSISVHAKSIPWPPRKEQPSRRYRGESLSTLKLRGPSNPYEVSFYSMANVMGLHSTKIEKDSVNSIVFNPEPQDKHHRMMTAAHVALNSAGNSVLTRNTTLMPNRPGFSHILCMLFCPHMELRVDPLNRQYIGAVCGLGYNTETGLSHYPEHDLELVFDTLITQEDIDAINMLRSQINFSLKSEDNKIEYSHDLIKGMQKRTRQSVMELVMKSRESVEPLTSYSSNWNLLRPEDVLKPRIKVRELDDSPLPPLYQLHSGVKISGERATSHKITKMILTLNEISDMKTKLTRSDIPGYYTCPLCHLNSSSTAGLHRHFDTKEHNMAVEELKKEISDAKEGATPT</sequence>
<dbReference type="InterPro" id="IPR035437">
    <property type="entry name" value="SNase_OB-fold_sf"/>
</dbReference>
<dbReference type="EnsemblMetazoa" id="XM_019997521.1">
    <property type="protein sequence ID" value="XP_019853080.1"/>
    <property type="gene ID" value="LOC100636245"/>
</dbReference>
<dbReference type="GO" id="GO:0031047">
    <property type="term" value="P:regulatory ncRNA-mediated gene silencing"/>
    <property type="evidence" value="ECO:0007669"/>
    <property type="project" value="UniProtKB-KW"/>
</dbReference>
<dbReference type="InterPro" id="IPR001650">
    <property type="entry name" value="Helicase_C-like"/>
</dbReference>
<dbReference type="GO" id="GO:0005524">
    <property type="term" value="F:ATP binding"/>
    <property type="evidence" value="ECO:0007669"/>
    <property type="project" value="UniProtKB-KW"/>
</dbReference>
<evidence type="ECO:0000256" key="3">
    <source>
        <dbReference type="ARBA" id="ARBA00012552"/>
    </source>
</evidence>
<feature type="domain" description="Tudor" evidence="16">
    <location>
        <begin position="923"/>
        <end position="982"/>
    </location>
</feature>
<comment type="catalytic activity">
    <reaction evidence="14">
        <text>ATP + H2O = ADP + phosphate + H(+)</text>
        <dbReference type="Rhea" id="RHEA:13065"/>
        <dbReference type="ChEBI" id="CHEBI:15377"/>
        <dbReference type="ChEBI" id="CHEBI:15378"/>
        <dbReference type="ChEBI" id="CHEBI:30616"/>
        <dbReference type="ChEBI" id="CHEBI:43474"/>
        <dbReference type="ChEBI" id="CHEBI:456216"/>
        <dbReference type="EC" id="3.6.4.13"/>
    </reaction>
</comment>
<keyword evidence="12" id="KW-0943">RNA-mediated gene silencing</keyword>
<feature type="region of interest" description="Disordered" evidence="15">
    <location>
        <begin position="36"/>
        <end position="70"/>
    </location>
</feature>
<evidence type="ECO:0000256" key="1">
    <source>
        <dbReference type="ARBA" id="ARBA00004496"/>
    </source>
</evidence>
<dbReference type="InterPro" id="IPR011545">
    <property type="entry name" value="DEAD/DEAH_box_helicase_dom"/>
</dbReference>
<dbReference type="GO" id="GO:0016787">
    <property type="term" value="F:hydrolase activity"/>
    <property type="evidence" value="ECO:0007669"/>
    <property type="project" value="UniProtKB-KW"/>
</dbReference>
<dbReference type="SMART" id="SM00333">
    <property type="entry name" value="TUDOR"/>
    <property type="match status" value="1"/>
</dbReference>
<dbReference type="EnsemblMetazoa" id="Aqu2.1.29542_001">
    <property type="protein sequence ID" value="Aqu2.1.29542_001"/>
    <property type="gene ID" value="Aqu2.1.29542"/>
</dbReference>
<keyword evidence="10" id="KW-0067">ATP-binding</keyword>
<dbReference type="InterPro" id="IPR002999">
    <property type="entry name" value="Tudor"/>
</dbReference>
<dbReference type="Gene3D" id="2.40.50.90">
    <property type="match status" value="1"/>
</dbReference>
<dbReference type="GO" id="GO:0003724">
    <property type="term" value="F:RNA helicase activity"/>
    <property type="evidence" value="ECO:0007669"/>
    <property type="project" value="UniProtKB-EC"/>
</dbReference>
<keyword evidence="9" id="KW-0347">Helicase</keyword>
<dbReference type="GO" id="GO:0030154">
    <property type="term" value="P:cell differentiation"/>
    <property type="evidence" value="ECO:0007669"/>
    <property type="project" value="UniProtKB-KW"/>
</dbReference>
<evidence type="ECO:0000256" key="2">
    <source>
        <dbReference type="ARBA" id="ARBA00008792"/>
    </source>
</evidence>
<keyword evidence="7" id="KW-0221">Differentiation</keyword>
<dbReference type="GO" id="GO:0051321">
    <property type="term" value="P:meiotic cell cycle"/>
    <property type="evidence" value="ECO:0007669"/>
    <property type="project" value="UniProtKB-KW"/>
</dbReference>
<keyword evidence="6" id="KW-0547">Nucleotide-binding</keyword>
<evidence type="ECO:0000256" key="15">
    <source>
        <dbReference type="SAM" id="MobiDB-lite"/>
    </source>
</evidence>
<organism evidence="19">
    <name type="scientific">Amphimedon queenslandica</name>
    <name type="common">Sponge</name>
    <dbReference type="NCBI Taxonomy" id="400682"/>
    <lineage>
        <taxon>Eukaryota</taxon>
        <taxon>Metazoa</taxon>
        <taxon>Porifera</taxon>
        <taxon>Demospongiae</taxon>
        <taxon>Heteroscleromorpha</taxon>
        <taxon>Haplosclerida</taxon>
        <taxon>Niphatidae</taxon>
        <taxon>Amphimedon</taxon>
    </lineage>
</organism>
<comment type="subcellular location">
    <subcellularLocation>
        <location evidence="1">Cytoplasm</location>
    </subcellularLocation>
</comment>
<keyword evidence="20" id="KW-1185">Reference proteome</keyword>
<keyword evidence="5" id="KW-0963">Cytoplasm</keyword>
<dbReference type="GO" id="GO:0005737">
    <property type="term" value="C:cytoplasm"/>
    <property type="evidence" value="ECO:0007669"/>
    <property type="project" value="UniProtKB-SubCell"/>
</dbReference>
<dbReference type="Gene3D" id="1.20.120.1080">
    <property type="match status" value="1"/>
</dbReference>
<dbReference type="Pfam" id="PF00567">
    <property type="entry name" value="TUDOR"/>
    <property type="match status" value="1"/>
</dbReference>
<evidence type="ECO:0000259" key="16">
    <source>
        <dbReference type="PROSITE" id="PS50304"/>
    </source>
</evidence>
<dbReference type="FunFam" id="1.20.120.1080:FF:000081">
    <property type="entry name" value="Tudor domain containing 9"/>
    <property type="match status" value="1"/>
</dbReference>
<comment type="similarity">
    <text evidence="2">Belongs to the DEAD box helicase family. DEAH subfamily.</text>
</comment>
<dbReference type="GO" id="GO:0007283">
    <property type="term" value="P:spermatogenesis"/>
    <property type="evidence" value="ECO:0007669"/>
    <property type="project" value="UniProtKB-KW"/>
</dbReference>
<dbReference type="PANTHER" id="PTHR18934:SF113">
    <property type="entry name" value="ATP-DEPENDENT RNA HELICASE TDRD9"/>
    <property type="match status" value="1"/>
</dbReference>
<feature type="domain" description="Helicase ATP-binding" evidence="17">
    <location>
        <begin position="134"/>
        <end position="300"/>
    </location>
</feature>
<keyword evidence="8" id="KW-0378">Hydrolase</keyword>
<evidence type="ECO:0000256" key="11">
    <source>
        <dbReference type="ARBA" id="ARBA00022871"/>
    </source>
</evidence>
<keyword evidence="4" id="KW-0217">Developmental protein</keyword>
<reference evidence="20" key="1">
    <citation type="journal article" date="2010" name="Nature">
        <title>The Amphimedon queenslandica genome and the evolution of animal complexity.</title>
        <authorList>
            <person name="Srivastava M."/>
            <person name="Simakov O."/>
            <person name="Chapman J."/>
            <person name="Fahey B."/>
            <person name="Gauthier M.E."/>
            <person name="Mitros T."/>
            <person name="Richards G.S."/>
            <person name="Conaco C."/>
            <person name="Dacre M."/>
            <person name="Hellsten U."/>
            <person name="Larroux C."/>
            <person name="Putnam N.H."/>
            <person name="Stanke M."/>
            <person name="Adamska M."/>
            <person name="Darling A."/>
            <person name="Degnan S.M."/>
            <person name="Oakley T.H."/>
            <person name="Plachetzki D.C."/>
            <person name="Zhai Y."/>
            <person name="Adamski M."/>
            <person name="Calcino A."/>
            <person name="Cummins S.F."/>
            <person name="Goodstein D.M."/>
            <person name="Harris C."/>
            <person name="Jackson D.J."/>
            <person name="Leys S.P."/>
            <person name="Shu S."/>
            <person name="Woodcroft B.J."/>
            <person name="Vervoort M."/>
            <person name="Kosik K.S."/>
            <person name="Manning G."/>
            <person name="Degnan B.M."/>
            <person name="Rokhsar D.S."/>
        </authorList>
    </citation>
    <scope>NUCLEOTIDE SEQUENCE [LARGE SCALE GENOMIC DNA]</scope>
</reference>
<dbReference type="SUPFAM" id="SSF63748">
    <property type="entry name" value="Tudor/PWWP/MBT"/>
    <property type="match status" value="1"/>
</dbReference>
<dbReference type="GO" id="GO:0003723">
    <property type="term" value="F:RNA binding"/>
    <property type="evidence" value="ECO:0007669"/>
    <property type="project" value="TreeGrafter"/>
</dbReference>
<dbReference type="OrthoDB" id="66977at2759"/>
<evidence type="ECO:0000313" key="20">
    <source>
        <dbReference type="Proteomes" id="UP000007879"/>
    </source>
</evidence>
<dbReference type="eggNOG" id="KOG2039">
    <property type="taxonomic scope" value="Eukaryota"/>
</dbReference>
<dbReference type="KEGG" id="aqu:100636245"/>
<name>A0A1X7UQ57_AMPQE</name>
<dbReference type="Proteomes" id="UP000007879">
    <property type="component" value="Unassembled WGS sequence"/>
</dbReference>
<dbReference type="InParanoid" id="A0A1X7UQ57"/>
<reference evidence="19" key="2">
    <citation type="submission" date="2017-05" db="UniProtKB">
        <authorList>
            <consortium name="EnsemblMetazoa"/>
        </authorList>
    </citation>
    <scope>IDENTIFICATION</scope>
</reference>
<evidence type="ECO:0000256" key="14">
    <source>
        <dbReference type="ARBA" id="ARBA00047984"/>
    </source>
</evidence>
<evidence type="ECO:0000256" key="10">
    <source>
        <dbReference type="ARBA" id="ARBA00022840"/>
    </source>
</evidence>
<proteinExistence type="inferred from homology"/>
<dbReference type="SMART" id="SM00847">
    <property type="entry name" value="HA2"/>
    <property type="match status" value="1"/>
</dbReference>
<dbReference type="Pfam" id="PF21010">
    <property type="entry name" value="HA2_C"/>
    <property type="match status" value="1"/>
</dbReference>
<evidence type="ECO:0000256" key="12">
    <source>
        <dbReference type="ARBA" id="ARBA00023158"/>
    </source>
</evidence>
<dbReference type="InterPro" id="IPR014001">
    <property type="entry name" value="Helicase_ATP-bd"/>
</dbReference>
<evidence type="ECO:0000256" key="9">
    <source>
        <dbReference type="ARBA" id="ARBA00022806"/>
    </source>
</evidence>
<evidence type="ECO:0000259" key="18">
    <source>
        <dbReference type="PROSITE" id="PS51194"/>
    </source>
</evidence>
<evidence type="ECO:0000256" key="13">
    <source>
        <dbReference type="ARBA" id="ARBA00023254"/>
    </source>
</evidence>
<evidence type="ECO:0000313" key="19">
    <source>
        <dbReference type="EnsemblMetazoa" id="Aqu2.1.29542_001"/>
    </source>
</evidence>
<dbReference type="PANTHER" id="PTHR18934">
    <property type="entry name" value="ATP-DEPENDENT RNA HELICASE"/>
    <property type="match status" value="1"/>
</dbReference>
<evidence type="ECO:0000256" key="6">
    <source>
        <dbReference type="ARBA" id="ARBA00022741"/>
    </source>
</evidence>
<dbReference type="CDD" id="cd18791">
    <property type="entry name" value="SF2_C_RHA"/>
    <property type="match status" value="1"/>
</dbReference>
<dbReference type="Gene3D" id="3.40.50.300">
    <property type="entry name" value="P-loop containing nucleotide triphosphate hydrolases"/>
    <property type="match status" value="2"/>
</dbReference>
<dbReference type="SMART" id="SM00490">
    <property type="entry name" value="HELICc"/>
    <property type="match status" value="1"/>
</dbReference>
<keyword evidence="13" id="KW-0469">Meiosis</keyword>
<dbReference type="Pfam" id="PF00270">
    <property type="entry name" value="DEAD"/>
    <property type="match status" value="1"/>
</dbReference>
<dbReference type="InterPro" id="IPR007502">
    <property type="entry name" value="Helicase-assoc_dom"/>
</dbReference>
<dbReference type="eggNOG" id="KOG0920">
    <property type="taxonomic scope" value="Eukaryota"/>
</dbReference>
<keyword evidence="11" id="KW-0744">Spermatogenesis</keyword>
<evidence type="ECO:0000256" key="8">
    <source>
        <dbReference type="ARBA" id="ARBA00022801"/>
    </source>
</evidence>
<dbReference type="InterPro" id="IPR027417">
    <property type="entry name" value="P-loop_NTPase"/>
</dbReference>
<feature type="domain" description="Helicase C-terminal" evidence="18">
    <location>
        <begin position="347"/>
        <end position="521"/>
    </location>
</feature>
<dbReference type="PROSITE" id="PS50304">
    <property type="entry name" value="TUDOR"/>
    <property type="match status" value="1"/>
</dbReference>
<accession>A0A1X7UQ57</accession>
<evidence type="ECO:0000256" key="4">
    <source>
        <dbReference type="ARBA" id="ARBA00022473"/>
    </source>
</evidence>
<dbReference type="SUPFAM" id="SSF52540">
    <property type="entry name" value="P-loop containing nucleoside triphosphate hydrolases"/>
    <property type="match status" value="1"/>
</dbReference>
<dbReference type="SMART" id="SM00487">
    <property type="entry name" value="DEXDc"/>
    <property type="match status" value="1"/>
</dbReference>
<dbReference type="Pfam" id="PF00271">
    <property type="entry name" value="Helicase_C"/>
    <property type="match status" value="1"/>
</dbReference>
<dbReference type="PROSITE" id="PS51194">
    <property type="entry name" value="HELICASE_CTER"/>
    <property type="match status" value="1"/>
</dbReference>
<evidence type="ECO:0000256" key="5">
    <source>
        <dbReference type="ARBA" id="ARBA00022490"/>
    </source>
</evidence>
<dbReference type="EC" id="3.6.4.13" evidence="3"/>
<evidence type="ECO:0000256" key="7">
    <source>
        <dbReference type="ARBA" id="ARBA00022782"/>
    </source>
</evidence>
<dbReference type="Gene3D" id="2.30.30.140">
    <property type="match status" value="1"/>
</dbReference>
<dbReference type="PROSITE" id="PS51192">
    <property type="entry name" value="HELICASE_ATP_BIND_1"/>
    <property type="match status" value="1"/>
</dbReference>
<dbReference type="STRING" id="400682.A0A1X7UQ57"/>